<evidence type="ECO:0000313" key="9">
    <source>
        <dbReference type="Proteomes" id="UP000003586"/>
    </source>
</evidence>
<dbReference type="PROSITE" id="PS51257">
    <property type="entry name" value="PROKAR_LIPOPROTEIN"/>
    <property type="match status" value="1"/>
</dbReference>
<dbReference type="AlphaFoldDB" id="W0EUL9"/>
<dbReference type="STRING" id="929713.NIASO_03500"/>
<dbReference type="Pfam" id="PF14322">
    <property type="entry name" value="SusD-like_3"/>
    <property type="match status" value="1"/>
</dbReference>
<evidence type="ECO:0000256" key="2">
    <source>
        <dbReference type="ARBA" id="ARBA00006275"/>
    </source>
</evidence>
<evidence type="ECO:0000256" key="5">
    <source>
        <dbReference type="ARBA" id="ARBA00023237"/>
    </source>
</evidence>
<dbReference type="KEGG" id="nso:NIASO_03500"/>
<dbReference type="InterPro" id="IPR033985">
    <property type="entry name" value="SusD-like_N"/>
</dbReference>
<sequence length="661" mass="74541">MKFFNHKFLMILALLVVLTGIGGCKKFLDVVPNDAPSLESAFSNRSVMEKFLRTCYSHLPDPTDPFYYPAYFTSWDEFDVRRDSRSNNSIAGLIAQGLQNSNAPYQDYWSGTGGGHPMYVALRDCNIFLENAHIPRDIDETERTRWISEVKFLKAYYHFFLLQLYGPIILVKENHPVSAKGEDFWDYREPVDSCVNYIVQLIDEALPGLPPTLPDPTTEQGRISQVIALAVKAKVLATAASPLFNGNTDYAGWKDNRGVQLISSVYDPAKWQRAATAIKEAIDAAEGNGYHLYQFNKYSGGAGTYAMSDSLVQLMTIRKAITESVDKNPGVIWSTQQQFADGKGGSTGASFNFGVLGNMLKTLFPAMYSQDQTSYVGYLTASWQMAELFYSNNGVPINEDRFFDYANRYKPRRATINDNVGAYIPTGEVTASMHFFREPRFYADLGFDRGYFELATTTIDGGATFGVYLKSRPGEMSGAPSCYAPKKIIAFETSCSKGLANTTYTASNYQFPLLRLSDLYLLYSEALNEVKGQPDGEVYQWIDKVRAAAGLNGVVQSWQIASNNPNAPATKDGMRRIIQRERLIELAFEGQRFWDVRRWKRANEFWTLQPTTWSLTATQPDQFYVPVTGTQSRVVTFRDYLYPIRQSDVRVNPNLVQTYGW</sequence>
<comment type="similarity">
    <text evidence="2">Belongs to the SusD family.</text>
</comment>
<dbReference type="OrthoDB" id="724176at2"/>
<keyword evidence="4" id="KW-0472">Membrane</keyword>
<keyword evidence="5" id="KW-0998">Cell outer membrane</keyword>
<organism evidence="8 9">
    <name type="scientific">Niabella soli DSM 19437</name>
    <dbReference type="NCBI Taxonomy" id="929713"/>
    <lineage>
        <taxon>Bacteria</taxon>
        <taxon>Pseudomonadati</taxon>
        <taxon>Bacteroidota</taxon>
        <taxon>Chitinophagia</taxon>
        <taxon>Chitinophagales</taxon>
        <taxon>Chitinophagaceae</taxon>
        <taxon>Niabella</taxon>
    </lineage>
</organism>
<dbReference type="HOGENOM" id="CLU_015553_0_3_10"/>
<dbReference type="EMBL" id="CP007035">
    <property type="protein sequence ID" value="AHF14510.1"/>
    <property type="molecule type" value="Genomic_DNA"/>
</dbReference>
<dbReference type="Proteomes" id="UP000003586">
    <property type="component" value="Chromosome"/>
</dbReference>
<evidence type="ECO:0000259" key="6">
    <source>
        <dbReference type="Pfam" id="PF07980"/>
    </source>
</evidence>
<evidence type="ECO:0000259" key="7">
    <source>
        <dbReference type="Pfam" id="PF14322"/>
    </source>
</evidence>
<accession>W0EUL9</accession>
<evidence type="ECO:0000256" key="1">
    <source>
        <dbReference type="ARBA" id="ARBA00004442"/>
    </source>
</evidence>
<gene>
    <name evidence="8" type="ORF">NIASO_03500</name>
</gene>
<dbReference type="SUPFAM" id="SSF48452">
    <property type="entry name" value="TPR-like"/>
    <property type="match status" value="1"/>
</dbReference>
<keyword evidence="9" id="KW-1185">Reference proteome</keyword>
<evidence type="ECO:0000256" key="3">
    <source>
        <dbReference type="ARBA" id="ARBA00022729"/>
    </source>
</evidence>
<feature type="domain" description="SusD-like N-terminal" evidence="7">
    <location>
        <begin position="26"/>
        <end position="235"/>
    </location>
</feature>
<reference evidence="8 9" key="1">
    <citation type="submission" date="2013-12" db="EMBL/GenBank/DDBJ databases">
        <authorList>
            <consortium name="DOE Joint Genome Institute"/>
            <person name="Eisen J."/>
            <person name="Huntemann M."/>
            <person name="Han J."/>
            <person name="Chen A."/>
            <person name="Kyrpides N."/>
            <person name="Mavromatis K."/>
            <person name="Markowitz V."/>
            <person name="Palaniappan K."/>
            <person name="Ivanova N."/>
            <person name="Schaumberg A."/>
            <person name="Pati A."/>
            <person name="Liolios K."/>
            <person name="Nordberg H.P."/>
            <person name="Cantor M.N."/>
            <person name="Hua S.X."/>
            <person name="Woyke T."/>
        </authorList>
    </citation>
    <scope>NUCLEOTIDE SEQUENCE [LARGE SCALE GENOMIC DNA]</scope>
    <source>
        <strain evidence="9">DSM 19437</strain>
    </source>
</reference>
<name>W0EUL9_9BACT</name>
<dbReference type="RefSeq" id="WP_008583543.1">
    <property type="nucleotide sequence ID" value="NZ_CP007035.1"/>
</dbReference>
<dbReference type="eggNOG" id="COG0614">
    <property type="taxonomic scope" value="Bacteria"/>
</dbReference>
<comment type="subcellular location">
    <subcellularLocation>
        <location evidence="1">Cell outer membrane</location>
    </subcellularLocation>
</comment>
<feature type="domain" description="RagB/SusD" evidence="6">
    <location>
        <begin position="330"/>
        <end position="661"/>
    </location>
</feature>
<dbReference type="Gene3D" id="1.25.40.390">
    <property type="match status" value="1"/>
</dbReference>
<proteinExistence type="inferred from homology"/>
<dbReference type="Pfam" id="PF07980">
    <property type="entry name" value="SusD_RagB"/>
    <property type="match status" value="1"/>
</dbReference>
<protein>
    <submittedName>
        <fullName evidence="8">Carbohydrate-binding protein SusD</fullName>
    </submittedName>
</protein>
<evidence type="ECO:0000256" key="4">
    <source>
        <dbReference type="ARBA" id="ARBA00023136"/>
    </source>
</evidence>
<evidence type="ECO:0000313" key="8">
    <source>
        <dbReference type="EMBL" id="AHF14510.1"/>
    </source>
</evidence>
<dbReference type="GO" id="GO:0009279">
    <property type="term" value="C:cell outer membrane"/>
    <property type="evidence" value="ECO:0007669"/>
    <property type="project" value="UniProtKB-SubCell"/>
</dbReference>
<dbReference type="InterPro" id="IPR011990">
    <property type="entry name" value="TPR-like_helical_dom_sf"/>
</dbReference>
<keyword evidence="3" id="KW-0732">Signal</keyword>
<dbReference type="InterPro" id="IPR012944">
    <property type="entry name" value="SusD_RagB_dom"/>
</dbReference>